<proteinExistence type="predicted"/>
<dbReference type="SUPFAM" id="SSF53474">
    <property type="entry name" value="alpha/beta-Hydrolases"/>
    <property type="match status" value="1"/>
</dbReference>
<feature type="signal peptide" evidence="1">
    <location>
        <begin position="1"/>
        <end position="20"/>
    </location>
</feature>
<dbReference type="InterPro" id="IPR029058">
    <property type="entry name" value="AB_hydrolase_fold"/>
</dbReference>
<evidence type="ECO:0008006" key="4">
    <source>
        <dbReference type="Google" id="ProtNLM"/>
    </source>
</evidence>
<keyword evidence="3" id="KW-1185">Reference proteome</keyword>
<dbReference type="Proteomes" id="UP000667650">
    <property type="component" value="Unassembled WGS sequence"/>
</dbReference>
<dbReference type="AlphaFoldDB" id="A0A964TCW6"/>
<evidence type="ECO:0000256" key="1">
    <source>
        <dbReference type="SAM" id="SignalP"/>
    </source>
</evidence>
<evidence type="ECO:0000313" key="3">
    <source>
        <dbReference type="Proteomes" id="UP000667650"/>
    </source>
</evidence>
<evidence type="ECO:0000313" key="2">
    <source>
        <dbReference type="EMBL" id="NAY91698.1"/>
    </source>
</evidence>
<name>A0A964TCW6_9FLAO</name>
<organism evidence="2 3">
    <name type="scientific">Flagellimonas ochracea</name>
    <dbReference type="NCBI Taxonomy" id="2696472"/>
    <lineage>
        <taxon>Bacteria</taxon>
        <taxon>Pseudomonadati</taxon>
        <taxon>Bacteroidota</taxon>
        <taxon>Flavobacteriia</taxon>
        <taxon>Flavobacteriales</taxon>
        <taxon>Flavobacteriaceae</taxon>
        <taxon>Flagellimonas</taxon>
    </lineage>
</organism>
<comment type="caution">
    <text evidence="2">The sequence shown here is derived from an EMBL/GenBank/DDBJ whole genome shotgun (WGS) entry which is preliminary data.</text>
</comment>
<gene>
    <name evidence="2" type="ORF">GTQ34_07200</name>
</gene>
<feature type="chain" id="PRO_5037678843" description="Alpha/beta hydrolase" evidence="1">
    <location>
        <begin position="21"/>
        <end position="398"/>
    </location>
</feature>
<dbReference type="EMBL" id="JAAABI010000002">
    <property type="protein sequence ID" value="NAY91698.1"/>
    <property type="molecule type" value="Genomic_DNA"/>
</dbReference>
<protein>
    <recommendedName>
        <fullName evidence="4">Alpha/beta hydrolase</fullName>
    </recommendedName>
</protein>
<sequence length="398" mass="45498">MRPFFLLLCACFAVVTLVNAQSNYEKGKIIDSIAVSQAQNETFSLYLPESFMSETPQPILYIYEPMGRGTIGVQPFIAASEKYGLILVCSNNSKNGPYDQNFAIANNLFNHVFSNFNIKDDEMFAAGFSGGSRLASAIASLTNKFSGVIGCGAGFSGLQEHMPSTQNYAYVGLCGNRDMNYREMLENKAYLNLINFNSALITYDDNHSWPPSGQILRAFDWLYLQRTKNSPPVQIDAVLSFYKTDYNLLQQFLDNKKWLFAAEQYERIIKDYKDHIQVDSLETKYHLFKNSKHYKKSVAALNRALNIEEKFSSKFRSRFSQEFENSNTFNYNWWEKELGKLEVLAEKEGDEIKKMAARVKYDLFARAFVRKNGIMQSSNTAQVASLNQLLQLVYPNFK</sequence>
<dbReference type="RefSeq" id="WP_166523106.1">
    <property type="nucleotide sequence ID" value="NZ_JAAABI010000002.1"/>
</dbReference>
<dbReference type="Gene3D" id="3.40.50.1820">
    <property type="entry name" value="alpha/beta hydrolase"/>
    <property type="match status" value="1"/>
</dbReference>
<keyword evidence="1" id="KW-0732">Signal</keyword>
<reference evidence="2" key="1">
    <citation type="submission" date="2020-01" db="EMBL/GenBank/DDBJ databases">
        <title>Muricauda ochracea sp. nov., isolated from a tidal flat of Garorim bay in Korea.</title>
        <authorList>
            <person name="Kim D."/>
            <person name="Yoo Y."/>
            <person name="Kim J.-J."/>
        </authorList>
    </citation>
    <scope>NUCLEOTIDE SEQUENCE</scope>
    <source>
        <strain evidence="2">JGD-17</strain>
    </source>
</reference>
<accession>A0A964TCW6</accession>